<dbReference type="PANTHER" id="PTHR43775">
    <property type="entry name" value="FATTY ACID SYNTHASE"/>
    <property type="match status" value="1"/>
</dbReference>
<dbReference type="GO" id="GO:0006633">
    <property type="term" value="P:fatty acid biosynthetic process"/>
    <property type="evidence" value="ECO:0007669"/>
    <property type="project" value="InterPro"/>
</dbReference>
<dbReference type="InterPro" id="IPR049490">
    <property type="entry name" value="C883_1060-like_KR_N"/>
</dbReference>
<dbReference type="Pfam" id="PF08659">
    <property type="entry name" value="KR"/>
    <property type="match status" value="1"/>
</dbReference>
<evidence type="ECO:0000259" key="9">
    <source>
        <dbReference type="PROSITE" id="PS52004"/>
    </source>
</evidence>
<keyword evidence="6" id="KW-0511">Multifunctional enzyme</keyword>
<evidence type="ECO:0000256" key="4">
    <source>
        <dbReference type="ARBA" id="ARBA00022832"/>
    </source>
</evidence>
<dbReference type="PROSITE" id="PS52019">
    <property type="entry name" value="PKS_MFAS_DH"/>
    <property type="match status" value="1"/>
</dbReference>
<dbReference type="InterPro" id="IPR020806">
    <property type="entry name" value="PKS_PP-bd"/>
</dbReference>
<keyword evidence="3" id="KW-0808">Transferase</keyword>
<dbReference type="SMART" id="SM00825">
    <property type="entry name" value="PKS_KS"/>
    <property type="match status" value="1"/>
</dbReference>
<dbReference type="InterPro" id="IPR014043">
    <property type="entry name" value="Acyl_transferase_dom"/>
</dbReference>
<dbReference type="Pfam" id="PF21394">
    <property type="entry name" value="Beta-ketacyl_N"/>
    <property type="match status" value="1"/>
</dbReference>
<dbReference type="InterPro" id="IPR057326">
    <property type="entry name" value="KR_dom"/>
</dbReference>
<dbReference type="SUPFAM" id="SSF55048">
    <property type="entry name" value="Probable ACP-binding domain of malonyl-CoA ACP transacylase"/>
    <property type="match status" value="1"/>
</dbReference>
<dbReference type="InterPro" id="IPR020841">
    <property type="entry name" value="PKS_Beta-ketoAc_synthase_dom"/>
</dbReference>
<dbReference type="Gene3D" id="3.40.50.1820">
    <property type="entry name" value="alpha/beta hydrolase"/>
    <property type="match status" value="1"/>
</dbReference>
<proteinExistence type="predicted"/>
<dbReference type="Pfam" id="PF00550">
    <property type="entry name" value="PP-binding"/>
    <property type="match status" value="1"/>
</dbReference>
<keyword evidence="5" id="KW-0443">Lipid metabolism</keyword>
<evidence type="ECO:0000313" key="12">
    <source>
        <dbReference type="Proteomes" id="UP000476030"/>
    </source>
</evidence>
<evidence type="ECO:0000256" key="6">
    <source>
        <dbReference type="ARBA" id="ARBA00023268"/>
    </source>
</evidence>
<dbReference type="SMART" id="SM00824">
    <property type="entry name" value="PKS_TE"/>
    <property type="match status" value="1"/>
</dbReference>
<evidence type="ECO:0000259" key="10">
    <source>
        <dbReference type="PROSITE" id="PS52019"/>
    </source>
</evidence>
<evidence type="ECO:0000256" key="1">
    <source>
        <dbReference type="ARBA" id="ARBA00022450"/>
    </source>
</evidence>
<dbReference type="Pfam" id="PF00975">
    <property type="entry name" value="Thioesterase"/>
    <property type="match status" value="1"/>
</dbReference>
<dbReference type="Proteomes" id="UP000476030">
    <property type="component" value="Unassembled WGS sequence"/>
</dbReference>
<dbReference type="InterPro" id="IPR049551">
    <property type="entry name" value="PKS_DH_C"/>
</dbReference>
<reference evidence="11 12" key="1">
    <citation type="submission" date="2019-12" db="EMBL/GenBank/DDBJ databases">
        <title>Snethiella sp. nov. sp. isolated from sea sand.</title>
        <authorList>
            <person name="Kim J."/>
            <person name="Jeong S.E."/>
            <person name="Jung H.S."/>
            <person name="Jeon C.O."/>
        </authorList>
    </citation>
    <scope>NUCLEOTIDE SEQUENCE [LARGE SCALE GENOMIC DNA]</scope>
    <source>
        <strain evidence="11 12">DP05</strain>
    </source>
</reference>
<protein>
    <submittedName>
        <fullName evidence="11">SDR family NAD(P)-dependent oxidoreductase</fullName>
    </submittedName>
</protein>
<dbReference type="InterPro" id="IPR042104">
    <property type="entry name" value="PKS_dehydratase_sf"/>
</dbReference>
<dbReference type="InterPro" id="IPR001031">
    <property type="entry name" value="Thioesterase"/>
</dbReference>
<dbReference type="InterPro" id="IPR016039">
    <property type="entry name" value="Thiolase-like"/>
</dbReference>
<dbReference type="SUPFAM" id="SSF52151">
    <property type="entry name" value="FabD/lysophospholipase-like"/>
    <property type="match status" value="1"/>
</dbReference>
<dbReference type="InterPro" id="IPR049900">
    <property type="entry name" value="PKS_mFAS_DH"/>
</dbReference>
<dbReference type="Pfam" id="PF02801">
    <property type="entry name" value="Ketoacyl-synt_C"/>
    <property type="match status" value="1"/>
</dbReference>
<dbReference type="SUPFAM" id="SSF47336">
    <property type="entry name" value="ACP-like"/>
    <property type="match status" value="1"/>
</dbReference>
<sequence length="2065" mass="222158">MSGKMTDSIEGIQASEKIAIVGMAGRFPSARNVAQLWNLLASERIGTHWFSDEEMLSNGVSPRELADPNYVRAANFLPDMECFDAGFFGFSPREASILDPQHRHFLECAWEALEDAGHMPESFEGRVGVFAGSGMQAYLPFNLLTNPDLVEEIGLFLLRHTGNDKDFLTTRLSYLLNLQGPSVAVQTACSTSLVAVHQAAASLLSMECDMAIAGGVTVELPHRHGYKFVEGEIQSPDGLCRPFDNDSEGTVFGSGAALVVLRRLEDALADGDDIKAVLIGSAVNNDGAQKAGYLAPSVDGQAEAAAEALAIANIPAESVSYVEAHGTGTPVGDPIELAGLSQVYGDGGVGFCGIGSVKSNIGHLDTAAGTTSLIKVVEALRHETLPASLNYKTPNSRFDIANSPFYVVSETKPWQRGATPRRAAINSLGVGGTNAHAIIEEAPLRAETQSVEGWRLFPFSARNKKALDGLQEKWREFVASPEMPDLADTAYTLRHGRREFSERRVLVAKDKDGLAGALWNDLPHHVTEGSAGTGKAEVVFMFPGGGAQYPGAGAGLLASSDAFRAAVDECFTQMPTDAPADLRSVMFEKTLDDADARGKMEMSGYAIPALFVLEYAYAMMFRSWGVEPATVLGHSAGEYAAAVISKVMSVADALKIVVWRGKVMDAADAGAMSIIPAPREKVSELIGDSLDIAALNAPDLCVVSGEIAKIDALESELKGTEYEATRVRINVAAHSRILDDQLDNFRKGIQGIQLTDPDIPFVSSLRGDWPGNGDFSTIDYWVNHLRHTVRFADAVETVLLKPNLILLEVGPGQTLGPLAEMCRGQNEPSAIISSGRPPKEVDEDMARALLAAGQIWAAGGTLDWENLPGPGGRRVSLPTYAFARDRHWIEPGTGRMAEAEEAEGANAIHLTRRDNPDDWFVTKKWKFAPIPPAETGHGGHWLLFHGGDPVSDALVTALSERRETVTIVRPGDHFSKDGDGYRLAPDKPEDYEALLSDLSEMPTYILHGWPMAAAAEGQEGLFDSGFCLARALQSADPAEDLRLTFIGSGGFSVAGEPVLHPALGTLIGPVRVAPREIPGLSAQYIDLETMEDPVWAARAILDEQSGATADDCIAFRGHQRYAQQLDPLTVDATSTLPRRLKDGGRYLITGGAGGIGLELARYLALQANAHVALVGRTPLPMRREWEKVIESAPASREAVALKAALAIEAAGGKVLFLAADVADRQALSAAIETVVAEFGGLDGVFHGAGIMDDAPMLGKSLEDTHHVLAPKVVGGANLSALLPDGDLDFFAVFSSTSVITAPPGQVDYVAANSYLESLAASRSDGLAISWGVWRDIGMAARAYRSQEESAGGAHPLLGPIVTEKNGVISFTSFYDPAELWVLAEHVVGGVPVLPGTAYIEIARAAMEQAAKGRKWELTTLSLLSPMIFPEGVRAQVVVTMTPNERGYEFQVQSRISSEAQLTEHCRANLILKRLTDRKVPAGLMSAGTLSISDNSGRDSQGELLDFGPRWDNVGEIRVGSQIVEADFALPETYLADLDQYAAHPGLTDTAATIGLNLLSDVGSEGAFYAPMSVDRIRILGPLTPRFVARARLVAETPGRFASFDVIFSDDKGAPLLILEGFALSRIEGTSFDATNAPDQLVDIMIAQGISAADAPAVFSRILNSDAREVVVSPTSMADISREMARIGAQRRKTVEGQRKDHSENDTVYANSVEEKIAGFWSDLLGVEQAEPDADFFDLGGHSLAAVRLFAKIRKEYDTDLPLATLFQAPTLRSLSEVVISKGNIDVDVTAMSDTTAPSAADDSWSPLVRIKKGAPDVKPLYLVHGAGGNVLNFRSLSGYIDAKIPFYALRALGSDGETEIHETIEEMASCYVAAVLKNQPEGPYNLAGYSGGGVIAFEMAQQLRAAGHKVGQLIFFDTLAPDIDPQPLSFLEKIWTARHWSLSFALKWPIRKWQSRAAGNEMAQIADLLAKGEKIPDELVGQRMTRAYLAAEHRYRPQDYPDDILLFKGSQASLDFLRAGPQLGWDKYTSGNIEVMIFDCDHFNMMIDPTISEIGNILNELLLNR</sequence>
<dbReference type="SMART" id="SM00823">
    <property type="entry name" value="PKS_PP"/>
    <property type="match status" value="1"/>
</dbReference>
<dbReference type="PROSITE" id="PS52004">
    <property type="entry name" value="KS3_2"/>
    <property type="match status" value="1"/>
</dbReference>
<gene>
    <name evidence="11" type="ORF">GQE98_04305</name>
</gene>
<dbReference type="InterPro" id="IPR016035">
    <property type="entry name" value="Acyl_Trfase/lysoPLipase"/>
</dbReference>
<evidence type="ECO:0000256" key="5">
    <source>
        <dbReference type="ARBA" id="ARBA00023098"/>
    </source>
</evidence>
<feature type="active site" description="Proton acceptor; for dehydratase activity" evidence="7">
    <location>
        <position position="1385"/>
    </location>
</feature>
<dbReference type="InterPro" id="IPR014031">
    <property type="entry name" value="Ketoacyl_synth_C"/>
</dbReference>
<dbReference type="Gene3D" id="3.40.366.10">
    <property type="entry name" value="Malonyl-Coenzyme A Acyl Carrier Protein, domain 2"/>
    <property type="match status" value="1"/>
</dbReference>
<dbReference type="InterPro" id="IPR029058">
    <property type="entry name" value="AB_hydrolase_fold"/>
</dbReference>
<keyword evidence="1" id="KW-0596">Phosphopantetheine</keyword>
<dbReference type="InterPro" id="IPR013968">
    <property type="entry name" value="PKS_KR"/>
</dbReference>
<dbReference type="InterPro" id="IPR016036">
    <property type="entry name" value="Malonyl_transacylase_ACP-bd"/>
</dbReference>
<dbReference type="Pfam" id="PF00698">
    <property type="entry name" value="Acyl_transf_1"/>
    <property type="match status" value="1"/>
</dbReference>
<dbReference type="FunFam" id="3.40.47.10:FF:000042">
    <property type="entry name" value="Polyketide synthase Pks13"/>
    <property type="match status" value="1"/>
</dbReference>
<dbReference type="InterPro" id="IPR049552">
    <property type="entry name" value="PKS_DH_N"/>
</dbReference>
<dbReference type="GO" id="GO:0031177">
    <property type="term" value="F:phosphopantetheine binding"/>
    <property type="evidence" value="ECO:0007669"/>
    <property type="project" value="InterPro"/>
</dbReference>
<organism evidence="11 12">
    <name type="scientific">Sneathiella litorea</name>
    <dbReference type="NCBI Taxonomy" id="2606216"/>
    <lineage>
        <taxon>Bacteria</taxon>
        <taxon>Pseudomonadati</taxon>
        <taxon>Pseudomonadota</taxon>
        <taxon>Alphaproteobacteria</taxon>
        <taxon>Sneathiellales</taxon>
        <taxon>Sneathiellaceae</taxon>
        <taxon>Sneathiella</taxon>
    </lineage>
</organism>
<comment type="caution">
    <text evidence="11">The sequence shown here is derived from an EMBL/GenBank/DDBJ whole genome shotgun (WGS) entry which is preliminary data.</text>
</comment>
<dbReference type="SUPFAM" id="SSF53901">
    <property type="entry name" value="Thiolase-like"/>
    <property type="match status" value="1"/>
</dbReference>
<dbReference type="Gene3D" id="1.10.1200.10">
    <property type="entry name" value="ACP-like"/>
    <property type="match status" value="1"/>
</dbReference>
<dbReference type="GO" id="GO:0004315">
    <property type="term" value="F:3-oxoacyl-[acyl-carrier-protein] synthase activity"/>
    <property type="evidence" value="ECO:0007669"/>
    <property type="project" value="InterPro"/>
</dbReference>
<dbReference type="InterPro" id="IPR032821">
    <property type="entry name" value="PKS_assoc"/>
</dbReference>
<evidence type="ECO:0000313" key="11">
    <source>
        <dbReference type="EMBL" id="MZR29853.1"/>
    </source>
</evidence>
<evidence type="ECO:0000256" key="3">
    <source>
        <dbReference type="ARBA" id="ARBA00022679"/>
    </source>
</evidence>
<dbReference type="PROSITE" id="PS50075">
    <property type="entry name" value="CARRIER"/>
    <property type="match status" value="1"/>
</dbReference>
<dbReference type="EMBL" id="WTUW01000001">
    <property type="protein sequence ID" value="MZR29853.1"/>
    <property type="molecule type" value="Genomic_DNA"/>
</dbReference>
<dbReference type="SUPFAM" id="SSF51735">
    <property type="entry name" value="NAD(P)-binding Rossmann-fold domains"/>
    <property type="match status" value="2"/>
</dbReference>
<feature type="region of interest" description="C-terminal hotdog fold" evidence="7">
    <location>
        <begin position="1488"/>
        <end position="1632"/>
    </location>
</feature>
<dbReference type="InterPro" id="IPR018201">
    <property type="entry name" value="Ketoacyl_synth_AS"/>
</dbReference>
<keyword evidence="4" id="KW-0276">Fatty acid metabolism</keyword>
<dbReference type="Pfam" id="PF14765">
    <property type="entry name" value="PS-DH"/>
    <property type="match status" value="1"/>
</dbReference>
<feature type="domain" description="Carrier" evidence="8">
    <location>
        <begin position="1707"/>
        <end position="1782"/>
    </location>
</feature>
<dbReference type="Gene3D" id="3.10.129.110">
    <property type="entry name" value="Polyketide synthase dehydratase"/>
    <property type="match status" value="1"/>
</dbReference>
<feature type="domain" description="PKS/mFAS DH" evidence="10">
    <location>
        <begin position="1354"/>
        <end position="1632"/>
    </location>
</feature>
<dbReference type="SMART" id="SM00826">
    <property type="entry name" value="PKS_DH"/>
    <property type="match status" value="1"/>
</dbReference>
<evidence type="ECO:0000256" key="2">
    <source>
        <dbReference type="ARBA" id="ARBA00022553"/>
    </source>
</evidence>
<dbReference type="Pfam" id="PF00109">
    <property type="entry name" value="ketoacyl-synt"/>
    <property type="match status" value="1"/>
</dbReference>
<evidence type="ECO:0000256" key="7">
    <source>
        <dbReference type="PROSITE-ProRule" id="PRU01363"/>
    </source>
</evidence>
<dbReference type="InterPro" id="IPR009081">
    <property type="entry name" value="PP-bd_ACP"/>
</dbReference>
<dbReference type="SUPFAM" id="SSF53474">
    <property type="entry name" value="alpha/beta-Hydrolases"/>
    <property type="match status" value="1"/>
</dbReference>
<dbReference type="PANTHER" id="PTHR43775:SF51">
    <property type="entry name" value="INACTIVE PHENOLPHTHIOCEROL SYNTHESIS POLYKETIDE SYNTHASE TYPE I PKS1-RELATED"/>
    <property type="match status" value="1"/>
</dbReference>
<dbReference type="InterPro" id="IPR050091">
    <property type="entry name" value="PKS_NRPS_Biosynth_Enz"/>
</dbReference>
<dbReference type="InterPro" id="IPR020802">
    <property type="entry name" value="TesA-like"/>
</dbReference>
<dbReference type="GO" id="GO:0004312">
    <property type="term" value="F:fatty acid synthase activity"/>
    <property type="evidence" value="ECO:0007669"/>
    <property type="project" value="TreeGrafter"/>
</dbReference>
<feature type="active site" description="Proton donor; for dehydratase activity" evidence="7">
    <location>
        <position position="1548"/>
    </location>
</feature>
<dbReference type="SMART" id="SM00827">
    <property type="entry name" value="PKS_AT"/>
    <property type="match status" value="1"/>
</dbReference>
<dbReference type="Gene3D" id="3.40.50.720">
    <property type="entry name" value="NAD(P)-binding Rossmann-like Domain"/>
    <property type="match status" value="1"/>
</dbReference>
<dbReference type="InterPro" id="IPR036291">
    <property type="entry name" value="NAD(P)-bd_dom_sf"/>
</dbReference>
<feature type="domain" description="Ketosynthase family 3 (KS3)" evidence="9">
    <location>
        <begin position="15"/>
        <end position="441"/>
    </location>
</feature>
<dbReference type="Pfam" id="PF16197">
    <property type="entry name" value="KAsynt_C_assoc"/>
    <property type="match status" value="1"/>
</dbReference>
<dbReference type="InterPro" id="IPR014030">
    <property type="entry name" value="Ketoacyl_synth_N"/>
</dbReference>
<dbReference type="InterPro" id="IPR020807">
    <property type="entry name" value="PKS_DH"/>
</dbReference>
<accession>A0A6L8W5U2</accession>
<keyword evidence="2" id="KW-0597">Phosphoprotein</keyword>
<dbReference type="CDD" id="cd00833">
    <property type="entry name" value="PKS"/>
    <property type="match status" value="1"/>
</dbReference>
<dbReference type="Gene3D" id="3.40.47.10">
    <property type="match status" value="1"/>
</dbReference>
<evidence type="ECO:0000259" key="8">
    <source>
        <dbReference type="PROSITE" id="PS50075"/>
    </source>
</evidence>
<dbReference type="SMART" id="SM00822">
    <property type="entry name" value="PKS_KR"/>
    <property type="match status" value="1"/>
</dbReference>
<dbReference type="Gene3D" id="3.30.70.3290">
    <property type="match status" value="1"/>
</dbReference>
<name>A0A6L8W5U2_9PROT</name>
<dbReference type="PROSITE" id="PS00606">
    <property type="entry name" value="KS3_1"/>
    <property type="match status" value="1"/>
</dbReference>
<keyword evidence="12" id="KW-1185">Reference proteome</keyword>
<dbReference type="InterPro" id="IPR036736">
    <property type="entry name" value="ACP-like_sf"/>
</dbReference>
<dbReference type="Pfam" id="PF21089">
    <property type="entry name" value="PKS_DH_N"/>
    <property type="match status" value="1"/>
</dbReference>
<dbReference type="CDD" id="cd08953">
    <property type="entry name" value="KR_2_SDR_x"/>
    <property type="match status" value="1"/>
</dbReference>
<dbReference type="InterPro" id="IPR001227">
    <property type="entry name" value="Ac_transferase_dom_sf"/>
</dbReference>
<feature type="region of interest" description="N-terminal hotdog fold" evidence="7">
    <location>
        <begin position="1354"/>
        <end position="1476"/>
    </location>
</feature>